<name>A0A5B9EA72_9BACT</name>
<keyword evidence="2" id="KW-0255">Endonuclease</keyword>
<evidence type="ECO:0000313" key="3">
    <source>
        <dbReference type="Proteomes" id="UP000321820"/>
    </source>
</evidence>
<dbReference type="InterPro" id="IPR011335">
    <property type="entry name" value="Restrct_endonuc-II-like"/>
</dbReference>
<dbReference type="PANTHER" id="PTHR34107">
    <property type="entry name" value="SLL0198 PROTEIN-RELATED"/>
    <property type="match status" value="1"/>
</dbReference>
<dbReference type="EMBL" id="CP042806">
    <property type="protein sequence ID" value="QEE27331.1"/>
    <property type="molecule type" value="Genomic_DNA"/>
</dbReference>
<keyword evidence="2" id="KW-0540">Nuclease</keyword>
<evidence type="ECO:0000259" key="1">
    <source>
        <dbReference type="Pfam" id="PF05685"/>
    </source>
</evidence>
<accession>A0A5B9EA72</accession>
<keyword evidence="3" id="KW-1185">Reference proteome</keyword>
<keyword evidence="2" id="KW-0378">Hydrolase</keyword>
<sequence length="197" mass="22264">MQLSLDKVAMPARLTPSKPMTDAELLEFCATNDFYQIEREPNGDLSIMTPSGGSTSHRNVYIARMLDEWAEKFGGVAFDSNAGFVLPDGSMRSPDAAWIEGERWWALSEREQEVFAPITPYFVIELRSPSDKLPELEAKMEMWLANGVQLAWLIDPLRKTVVIYRPGREPEEQEGHTSAFGEGLLASFELPLGRIWR</sequence>
<dbReference type="AlphaFoldDB" id="A0A5B9EA72"/>
<gene>
    <name evidence="2" type="ORF">FTW19_04470</name>
</gene>
<dbReference type="Gene3D" id="3.90.1570.10">
    <property type="entry name" value="tt1808, chain A"/>
    <property type="match status" value="1"/>
</dbReference>
<dbReference type="GO" id="GO:0004519">
    <property type="term" value="F:endonuclease activity"/>
    <property type="evidence" value="ECO:0007669"/>
    <property type="project" value="UniProtKB-KW"/>
</dbReference>
<dbReference type="InterPro" id="IPR012296">
    <property type="entry name" value="Nuclease_put_TT1808"/>
</dbReference>
<organism evidence="2 3">
    <name type="scientific">Terriglobus albidus</name>
    <dbReference type="NCBI Taxonomy" id="1592106"/>
    <lineage>
        <taxon>Bacteria</taxon>
        <taxon>Pseudomonadati</taxon>
        <taxon>Acidobacteriota</taxon>
        <taxon>Terriglobia</taxon>
        <taxon>Terriglobales</taxon>
        <taxon>Acidobacteriaceae</taxon>
        <taxon>Terriglobus</taxon>
    </lineage>
</organism>
<dbReference type="Proteomes" id="UP000321820">
    <property type="component" value="Chromosome"/>
</dbReference>
<dbReference type="InterPro" id="IPR008538">
    <property type="entry name" value="Uma2"/>
</dbReference>
<dbReference type="OrthoDB" id="9799703at2"/>
<reference evidence="2 3" key="1">
    <citation type="submission" date="2019-08" db="EMBL/GenBank/DDBJ databases">
        <title>Complete genome sequence of Terriglobus albidus strain ORNL.</title>
        <authorList>
            <person name="Podar M."/>
        </authorList>
    </citation>
    <scope>NUCLEOTIDE SEQUENCE [LARGE SCALE GENOMIC DNA]</scope>
    <source>
        <strain evidence="2 3">ORNL</strain>
    </source>
</reference>
<dbReference type="Pfam" id="PF05685">
    <property type="entry name" value="Uma2"/>
    <property type="match status" value="1"/>
</dbReference>
<proteinExistence type="predicted"/>
<dbReference type="CDD" id="cd06260">
    <property type="entry name" value="DUF820-like"/>
    <property type="match status" value="1"/>
</dbReference>
<evidence type="ECO:0000313" key="2">
    <source>
        <dbReference type="EMBL" id="QEE27331.1"/>
    </source>
</evidence>
<dbReference type="SUPFAM" id="SSF52980">
    <property type="entry name" value="Restriction endonuclease-like"/>
    <property type="match status" value="1"/>
</dbReference>
<feature type="domain" description="Putative restriction endonuclease" evidence="1">
    <location>
        <begin position="24"/>
        <end position="190"/>
    </location>
</feature>
<dbReference type="RefSeq" id="WP_147646524.1">
    <property type="nucleotide sequence ID" value="NZ_CP042806.1"/>
</dbReference>
<dbReference type="KEGG" id="talb:FTW19_04470"/>
<dbReference type="PANTHER" id="PTHR34107:SF7">
    <property type="entry name" value="SLR2092 PROTEIN"/>
    <property type="match status" value="1"/>
</dbReference>
<protein>
    <submittedName>
        <fullName evidence="2">Uma2 family endonuclease</fullName>
    </submittedName>
</protein>